<dbReference type="GO" id="GO:0046872">
    <property type="term" value="F:metal ion binding"/>
    <property type="evidence" value="ECO:0007669"/>
    <property type="project" value="UniProtKB-UniRule"/>
</dbReference>
<dbReference type="Gene3D" id="3.40.1060.10">
    <property type="entry name" value="Aconitase, Domain 2"/>
    <property type="match status" value="1"/>
</dbReference>
<dbReference type="GO" id="GO:0004409">
    <property type="term" value="F:homoaconitate hydratase activity"/>
    <property type="evidence" value="ECO:0007669"/>
    <property type="project" value="UniProtKB-UniRule"/>
</dbReference>
<dbReference type="EC" id="4.2.1.36" evidence="6 19"/>
<proteinExistence type="inferred from homology"/>
<evidence type="ECO:0000256" key="15">
    <source>
        <dbReference type="ARBA" id="ARBA00023180"/>
    </source>
</evidence>
<sequence>MAVLRRAIVLNTVAVARLQSRSLISRSRSLPAAVSQFRAYTSTAPRPQQAFHSQLENTPNAAFLQSSPKPATTTVPQTLTEKIVQRYSVGLAPGKKAKSGDYVTLAPHHCMTHDNTGAVLNKVNSIGATKIHDPKQVVFTIDHDIQNPANAAKYKRIGEFAREQGVTFYPPGRGIVWSSDFVRGRVRMAGVPPIAKITLTGILPPGVTGKDVIVALCGLFNQDEVLNHAIEFTGDGIQTIPIDDRLAISNMTTEFGAVVGLFPIDEMLVSWLRGKATNAAMLNHPSKERLDHKRIDDLVENPVAADPGATYAKELYLNLSTLSPFISGPNSVKIANPVSVLEPQNIALQKAYLVSCTNSRASDIAAAARVFREASKAGKPATVAPGLEFYIAAASILEQQAAEEAGDWQVLIDAGAKVLPSGCGPCIGLGAGLLKEGEVGISASNRNYVGRMGHKNAQAYLASPEVVAASAIQGKIAGPGWYQKPEGVEKVIIGEGSGDHVADKALSIEDALDKIINQAESMIAAAEGPGEETSQAAAEEETLNEIFPGFPEKIEGEIVFCDNDNINTDGIYPGKYTYQDDLTREDMGKVCMENYDPDFGASLKPGDILVAGFNFGCGSSREQAATSILAKDIPLVVAGSFGSIFSRNSINNALMGVESSKLVQRLRETFNDTGDKRLTRRTGWKLVWDVRRSKVIVTEKDGKSWEQKVGELPPNVQEIIACGGLEKWVKAQIGASTVILVLTPHDEILEGQEKLFMTVEGSVYDVMLSDARQSITSQPSIPTAKMNRSFSGGSATAVQAAIIPLEPLAGDSKIRPASRDKPDGILAQPASSTQLDERVTTTPTDSDPPATSQNLGISKVRGVTVIVTLAGISFLNTMGSGILIAALPRIADDVGLSESLILWPAAVYALAAGCLLLIFGAIADVIGAKLISSILFRTLLGAAISMCLPTAVSLISNTFPKGPWRNIAFAMNGMGSPLGYALGLVLGGIFTDTIGWRWAYYMMAIINFCLSTGAIWSLPSVHTPSERKWTARLVHEIDWVGATTMSAALGMLLYVLAMISSSYKKLDDPANIALLTVAIALLVAFPFWMNYQVKHGKPALIPNSLWRNRSFTSVCIAVFLCWASLNGIEYFTTLYFQKVEGLPALQSSLRFLPHVIMGVAVNIITGLLIAKVKVRTLAVVSALITMVAAPLMATVDVGENYWLAPFWAMFLSPVNPDVLFTLSNLVISDAYPPEMQSLAGGVFNEVAQFGNSVGLAITAAIAASVTEHSGVTAREEALMEGYRAAFWTIFASCSVVTVVVWLGLRKGGVVGRKQD</sequence>
<feature type="region of interest" description="Disordered" evidence="20">
    <location>
        <begin position="812"/>
        <end position="855"/>
    </location>
</feature>
<evidence type="ECO:0000256" key="5">
    <source>
        <dbReference type="ARBA" id="ARBA00007185"/>
    </source>
</evidence>
<keyword evidence="11 19" id="KW-0408">Iron</keyword>
<keyword evidence="9 19" id="KW-0479">Metal-binding</keyword>
<evidence type="ECO:0000256" key="2">
    <source>
        <dbReference type="ARBA" id="ARBA00004141"/>
    </source>
</evidence>
<comment type="pathway">
    <text evidence="4 19">Amino-acid biosynthesis; L-lysine biosynthesis via AAA pathway; L-alpha-aminoadipate from 2-oxoglutarate: step 3/5.</text>
</comment>
<keyword evidence="14 19" id="KW-0457">Lysine biosynthesis</keyword>
<dbReference type="Proteomes" id="UP000554235">
    <property type="component" value="Unassembled WGS sequence"/>
</dbReference>
<dbReference type="Pfam" id="PF00330">
    <property type="entry name" value="Aconitase"/>
    <property type="match status" value="1"/>
</dbReference>
<evidence type="ECO:0000256" key="11">
    <source>
        <dbReference type="ARBA" id="ARBA00023004"/>
    </source>
</evidence>
<gene>
    <name evidence="23" type="ORF">FALBO_11616</name>
</gene>
<evidence type="ECO:0000256" key="7">
    <source>
        <dbReference type="ARBA" id="ARBA00021560"/>
    </source>
</evidence>
<dbReference type="PANTHER" id="PTHR43822">
    <property type="entry name" value="HOMOACONITASE, MITOCHONDRIAL-RELATED"/>
    <property type="match status" value="1"/>
</dbReference>
<evidence type="ECO:0000313" key="23">
    <source>
        <dbReference type="EMBL" id="KAF4461580.1"/>
    </source>
</evidence>
<feature type="transmembrane region" description="Helical" evidence="21">
    <location>
        <begin position="900"/>
        <end position="922"/>
    </location>
</feature>
<dbReference type="SUPFAM" id="SSF52016">
    <property type="entry name" value="LeuD/IlvD-like"/>
    <property type="match status" value="1"/>
</dbReference>
<keyword evidence="16 19" id="KW-0456">Lyase</keyword>
<organism evidence="23 24">
    <name type="scientific">Fusarium albosuccineum</name>
    <dbReference type="NCBI Taxonomy" id="1237068"/>
    <lineage>
        <taxon>Eukaryota</taxon>
        <taxon>Fungi</taxon>
        <taxon>Dikarya</taxon>
        <taxon>Ascomycota</taxon>
        <taxon>Pezizomycotina</taxon>
        <taxon>Sordariomycetes</taxon>
        <taxon>Hypocreomycetidae</taxon>
        <taxon>Hypocreales</taxon>
        <taxon>Nectriaceae</taxon>
        <taxon>Fusarium</taxon>
        <taxon>Fusarium decemcellulare species complex</taxon>
    </lineage>
</organism>
<evidence type="ECO:0000256" key="16">
    <source>
        <dbReference type="ARBA" id="ARBA00023239"/>
    </source>
</evidence>
<dbReference type="PROSITE" id="PS01244">
    <property type="entry name" value="ACONITASE_2"/>
    <property type="match status" value="1"/>
</dbReference>
<comment type="similarity">
    <text evidence="5 19">Belongs to the aconitase/IPM isomerase family.</text>
</comment>
<dbReference type="Gene3D" id="3.30.499.10">
    <property type="entry name" value="Aconitase, domain 3"/>
    <property type="match status" value="2"/>
</dbReference>
<keyword evidence="21" id="KW-1133">Transmembrane helix</keyword>
<feature type="transmembrane region" description="Helical" evidence="21">
    <location>
        <begin position="934"/>
        <end position="955"/>
    </location>
</feature>
<dbReference type="GO" id="GO:0016020">
    <property type="term" value="C:membrane"/>
    <property type="evidence" value="ECO:0007669"/>
    <property type="project" value="UniProtKB-SubCell"/>
</dbReference>
<dbReference type="GO" id="GO:0022857">
    <property type="term" value="F:transmembrane transporter activity"/>
    <property type="evidence" value="ECO:0007669"/>
    <property type="project" value="InterPro"/>
</dbReference>
<feature type="transmembrane region" description="Helical" evidence="21">
    <location>
        <begin position="1151"/>
        <end position="1170"/>
    </location>
</feature>
<dbReference type="InterPro" id="IPR015931">
    <property type="entry name" value="Acnase/IPM_dHydase_lsu_aba_1/3"/>
</dbReference>
<evidence type="ECO:0000256" key="6">
    <source>
        <dbReference type="ARBA" id="ARBA00012022"/>
    </source>
</evidence>
<dbReference type="Pfam" id="PF07690">
    <property type="entry name" value="MFS_1"/>
    <property type="match status" value="1"/>
</dbReference>
<dbReference type="GO" id="GO:0019878">
    <property type="term" value="P:lysine biosynthetic process via aminoadipic acid"/>
    <property type="evidence" value="ECO:0007669"/>
    <property type="project" value="UniProtKB-UniRule"/>
</dbReference>
<feature type="transmembrane region" description="Helical" evidence="21">
    <location>
        <begin position="1177"/>
        <end position="1195"/>
    </location>
</feature>
<dbReference type="CDD" id="cd17476">
    <property type="entry name" value="MFS_Amf1_MDR_like"/>
    <property type="match status" value="1"/>
</dbReference>
<comment type="cofactor">
    <cofactor evidence="19">
        <name>[4Fe-4S] cluster</name>
        <dbReference type="ChEBI" id="CHEBI:49883"/>
    </cofactor>
    <text evidence="19">Binds 1 [4Fe-4S] cluster per subunit.</text>
</comment>
<evidence type="ECO:0000313" key="24">
    <source>
        <dbReference type="Proteomes" id="UP000554235"/>
    </source>
</evidence>
<reference evidence="23 24" key="1">
    <citation type="submission" date="2020-01" db="EMBL/GenBank/DDBJ databases">
        <title>Identification and distribution of gene clusters putatively required for synthesis of sphingolipid metabolism inhibitors in phylogenetically diverse species of the filamentous fungus Fusarium.</title>
        <authorList>
            <person name="Kim H.-S."/>
            <person name="Busman M."/>
            <person name="Brown D.W."/>
            <person name="Divon H."/>
            <person name="Uhlig S."/>
            <person name="Proctor R.H."/>
        </authorList>
    </citation>
    <scope>NUCLEOTIDE SEQUENCE [LARGE SCALE GENOMIC DNA]</scope>
    <source>
        <strain evidence="23 24">NRRL 20459</strain>
    </source>
</reference>
<feature type="transmembrane region" description="Helical" evidence="21">
    <location>
        <begin position="1072"/>
        <end position="1091"/>
    </location>
</feature>
<evidence type="ECO:0000256" key="21">
    <source>
        <dbReference type="SAM" id="Phobius"/>
    </source>
</evidence>
<evidence type="ECO:0000256" key="20">
    <source>
        <dbReference type="SAM" id="MobiDB-lite"/>
    </source>
</evidence>
<evidence type="ECO:0000256" key="18">
    <source>
        <dbReference type="ARBA" id="ARBA00032706"/>
    </source>
</evidence>
<evidence type="ECO:0000256" key="14">
    <source>
        <dbReference type="ARBA" id="ARBA00023154"/>
    </source>
</evidence>
<dbReference type="InterPro" id="IPR011701">
    <property type="entry name" value="MFS"/>
</dbReference>
<dbReference type="Gene3D" id="3.20.19.10">
    <property type="entry name" value="Aconitase, domain 4"/>
    <property type="match status" value="1"/>
</dbReference>
<name>A0A8H4P710_9HYPO</name>
<dbReference type="InterPro" id="IPR000573">
    <property type="entry name" value="AconitaseA/IPMdHydase_ssu_swvl"/>
</dbReference>
<feature type="compositionally biased region" description="Low complexity" evidence="20">
    <location>
        <begin position="840"/>
        <end position="852"/>
    </location>
</feature>
<dbReference type="GO" id="GO:0051539">
    <property type="term" value="F:4 iron, 4 sulfur cluster binding"/>
    <property type="evidence" value="ECO:0007669"/>
    <property type="project" value="UniProtKB-UniRule"/>
</dbReference>
<feature type="transmembrane region" description="Helical" evidence="21">
    <location>
        <begin position="1039"/>
        <end position="1060"/>
    </location>
</feature>
<keyword evidence="13 19" id="KW-0496">Mitochondrion</keyword>
<dbReference type="UniPathway" id="UPA00033">
    <property type="reaction ID" value="UER01027"/>
</dbReference>
<evidence type="ECO:0000256" key="19">
    <source>
        <dbReference type="RuleBase" id="RU362038"/>
    </source>
</evidence>
<dbReference type="InterPro" id="IPR001030">
    <property type="entry name" value="Acoase/IPM_deHydtase_lsu_aba"/>
</dbReference>
<dbReference type="InterPro" id="IPR015932">
    <property type="entry name" value="Aconitase_dom2"/>
</dbReference>
<dbReference type="InterPro" id="IPR004418">
    <property type="entry name" value="Homoaconitase_mito"/>
</dbReference>
<keyword evidence="8 19" id="KW-0028">Amino-acid biosynthesis</keyword>
<feature type="compositionally biased region" description="Basic and acidic residues" evidence="20">
    <location>
        <begin position="812"/>
        <end position="823"/>
    </location>
</feature>
<evidence type="ECO:0000256" key="1">
    <source>
        <dbReference type="ARBA" id="ARBA00003422"/>
    </source>
</evidence>
<comment type="catalytic activity">
    <reaction evidence="17 19">
        <text>(2R,3S)-homoisocitrate = cis-homoaconitate + H2O</text>
        <dbReference type="Rhea" id="RHEA:15485"/>
        <dbReference type="ChEBI" id="CHEBI:15377"/>
        <dbReference type="ChEBI" id="CHEBI:15404"/>
        <dbReference type="ChEBI" id="CHEBI:58174"/>
        <dbReference type="EC" id="4.2.1.36"/>
    </reaction>
</comment>
<dbReference type="InterPro" id="IPR036259">
    <property type="entry name" value="MFS_trans_sf"/>
</dbReference>
<dbReference type="EMBL" id="JAADYS010001690">
    <property type="protein sequence ID" value="KAF4461580.1"/>
    <property type="molecule type" value="Genomic_DNA"/>
</dbReference>
<feature type="transmembrane region" description="Helical" evidence="21">
    <location>
        <begin position="998"/>
        <end position="1018"/>
    </location>
</feature>
<dbReference type="Gene3D" id="1.20.1250.20">
    <property type="entry name" value="MFS general substrate transporter like domains"/>
    <property type="match status" value="2"/>
</dbReference>
<dbReference type="SUPFAM" id="SSF53732">
    <property type="entry name" value="Aconitase iron-sulfur domain"/>
    <property type="match status" value="1"/>
</dbReference>
<feature type="transmembrane region" description="Helical" evidence="21">
    <location>
        <begin position="1284"/>
        <end position="1304"/>
    </location>
</feature>
<comment type="function">
    <text evidence="1 19">Catalyzes the reversible hydration of cis-homoaconitate to (2R,3S)-homoisocitrate, a step in the alpha-aminoadipate pathway for lysine biosynthesis.</text>
</comment>
<keyword evidence="24" id="KW-1185">Reference proteome</keyword>
<protein>
    <recommendedName>
        <fullName evidence="7 19">Homoaconitase, mitochondrial</fullName>
        <ecNumber evidence="6 19">4.2.1.36</ecNumber>
    </recommendedName>
    <alternativeName>
        <fullName evidence="18 19">Homoaconitate hydratase</fullName>
    </alternativeName>
</protein>
<feature type="transmembrane region" description="Helical" evidence="21">
    <location>
        <begin position="967"/>
        <end position="986"/>
    </location>
</feature>
<dbReference type="InterPro" id="IPR015928">
    <property type="entry name" value="Aconitase/3IPM_dehydase_swvl"/>
</dbReference>
<keyword evidence="12 19" id="KW-0411">Iron-sulfur</keyword>
<dbReference type="InterPro" id="IPR039386">
    <property type="entry name" value="Homoaconitase_swivel"/>
</dbReference>
<keyword evidence="21" id="KW-0812">Transmembrane</keyword>
<dbReference type="PANTHER" id="PTHR43822:SF2">
    <property type="entry name" value="HOMOACONITASE, MITOCHONDRIAL"/>
    <property type="match status" value="1"/>
</dbReference>
<dbReference type="Pfam" id="PF00694">
    <property type="entry name" value="Aconitase_C"/>
    <property type="match status" value="1"/>
</dbReference>
<comment type="subcellular location">
    <subcellularLocation>
        <location evidence="2">Membrane</location>
        <topology evidence="2">Multi-pass membrane protein</topology>
    </subcellularLocation>
    <subcellularLocation>
        <location evidence="3 19">Mitochondrion</location>
    </subcellularLocation>
</comment>
<dbReference type="InterPro" id="IPR050067">
    <property type="entry name" value="IPM_dehydratase_rel_enz"/>
</dbReference>
<keyword evidence="15" id="KW-0325">Glycoprotein</keyword>
<feature type="transmembrane region" description="Helical" evidence="21">
    <location>
        <begin position="1111"/>
        <end position="1131"/>
    </location>
</feature>
<dbReference type="GO" id="GO:0005739">
    <property type="term" value="C:mitochondrion"/>
    <property type="evidence" value="ECO:0007669"/>
    <property type="project" value="UniProtKB-SubCell"/>
</dbReference>
<dbReference type="InterPro" id="IPR020846">
    <property type="entry name" value="MFS_dom"/>
</dbReference>
<dbReference type="PROSITE" id="PS00450">
    <property type="entry name" value="ACONITASE_1"/>
    <property type="match status" value="1"/>
</dbReference>
<evidence type="ECO:0000256" key="4">
    <source>
        <dbReference type="ARBA" id="ARBA00005106"/>
    </source>
</evidence>
<keyword evidence="10 19" id="KW-0809">Transit peptide</keyword>
<feature type="transmembrane region" description="Helical" evidence="21">
    <location>
        <begin position="863"/>
        <end position="888"/>
    </location>
</feature>
<keyword evidence="21" id="KW-0472">Membrane</keyword>
<dbReference type="PROSITE" id="PS50850">
    <property type="entry name" value="MFS"/>
    <property type="match status" value="1"/>
</dbReference>
<evidence type="ECO:0000256" key="9">
    <source>
        <dbReference type="ARBA" id="ARBA00022723"/>
    </source>
</evidence>
<dbReference type="SUPFAM" id="SSF103473">
    <property type="entry name" value="MFS general substrate transporter"/>
    <property type="match status" value="1"/>
</dbReference>
<dbReference type="InterPro" id="IPR036008">
    <property type="entry name" value="Aconitase_4Fe-4S_dom"/>
</dbReference>
<evidence type="ECO:0000259" key="22">
    <source>
        <dbReference type="PROSITE" id="PS50850"/>
    </source>
</evidence>
<evidence type="ECO:0000256" key="17">
    <source>
        <dbReference type="ARBA" id="ARBA00029338"/>
    </source>
</evidence>
<dbReference type="OrthoDB" id="2130629at2759"/>
<dbReference type="NCBIfam" id="TIGR00139">
    <property type="entry name" value="h_aconitase"/>
    <property type="match status" value="1"/>
</dbReference>
<dbReference type="Gene3D" id="1.20.1720.10">
    <property type="entry name" value="Multidrug resistance protein D"/>
    <property type="match status" value="1"/>
</dbReference>
<evidence type="ECO:0000256" key="12">
    <source>
        <dbReference type="ARBA" id="ARBA00023014"/>
    </source>
</evidence>
<evidence type="ECO:0000256" key="8">
    <source>
        <dbReference type="ARBA" id="ARBA00022605"/>
    </source>
</evidence>
<dbReference type="CDD" id="cd01674">
    <property type="entry name" value="Homoaconitase_Swivel"/>
    <property type="match status" value="1"/>
</dbReference>
<accession>A0A8H4P710</accession>
<feature type="domain" description="Major facilitator superfamily (MFS) profile" evidence="22">
    <location>
        <begin position="822"/>
        <end position="1308"/>
    </location>
</feature>
<comment type="caution">
    <text evidence="23">The sequence shown here is derived from an EMBL/GenBank/DDBJ whole genome shotgun (WGS) entry which is preliminary data.</text>
</comment>
<dbReference type="InterPro" id="IPR018136">
    <property type="entry name" value="Aconitase_4Fe-4S_BS"/>
</dbReference>
<evidence type="ECO:0000256" key="3">
    <source>
        <dbReference type="ARBA" id="ARBA00004173"/>
    </source>
</evidence>
<evidence type="ECO:0000256" key="10">
    <source>
        <dbReference type="ARBA" id="ARBA00022946"/>
    </source>
</evidence>
<evidence type="ECO:0000256" key="13">
    <source>
        <dbReference type="ARBA" id="ARBA00023128"/>
    </source>
</evidence>